<evidence type="ECO:0000313" key="2">
    <source>
        <dbReference type="EnsemblPlants" id="OB05G20890.1"/>
    </source>
</evidence>
<organism evidence="2">
    <name type="scientific">Oryza brachyantha</name>
    <name type="common">malo sina</name>
    <dbReference type="NCBI Taxonomy" id="4533"/>
    <lineage>
        <taxon>Eukaryota</taxon>
        <taxon>Viridiplantae</taxon>
        <taxon>Streptophyta</taxon>
        <taxon>Embryophyta</taxon>
        <taxon>Tracheophyta</taxon>
        <taxon>Spermatophyta</taxon>
        <taxon>Magnoliopsida</taxon>
        <taxon>Liliopsida</taxon>
        <taxon>Poales</taxon>
        <taxon>Poaceae</taxon>
        <taxon>BOP clade</taxon>
        <taxon>Oryzoideae</taxon>
        <taxon>Oryzeae</taxon>
        <taxon>Oryzinae</taxon>
        <taxon>Oryza</taxon>
    </lineage>
</organism>
<keyword evidence="3" id="KW-1185">Reference proteome</keyword>
<name>J3M665_ORYBR</name>
<evidence type="ECO:0000313" key="3">
    <source>
        <dbReference type="Proteomes" id="UP000006038"/>
    </source>
</evidence>
<proteinExistence type="predicted"/>
<sequence>MFRKWQITNHQSGGSKPTRTSHELDLAHHNGANGAGGRDGAHKVTSEPVLAHGDGHPGHPEPQHRTHLEVPVGGRVEGGYRRSPGSHRLATLAASSSFSDPPSPPSSSSSFVFLTRQGGGGHGWEWRVPASSSGQEDEWGWDFSARAQPIHRRGRRLAMSPTTRGGGVE</sequence>
<protein>
    <submittedName>
        <fullName evidence="2">Uncharacterized protein</fullName>
    </submittedName>
</protein>
<dbReference type="Proteomes" id="UP000006038">
    <property type="component" value="Chromosome 5"/>
</dbReference>
<reference evidence="2" key="1">
    <citation type="journal article" date="2013" name="Nat. Commun.">
        <title>Whole-genome sequencing of Oryza brachyantha reveals mechanisms underlying Oryza genome evolution.</title>
        <authorList>
            <person name="Chen J."/>
            <person name="Huang Q."/>
            <person name="Gao D."/>
            <person name="Wang J."/>
            <person name="Lang Y."/>
            <person name="Liu T."/>
            <person name="Li B."/>
            <person name="Bai Z."/>
            <person name="Luis Goicoechea J."/>
            <person name="Liang C."/>
            <person name="Chen C."/>
            <person name="Zhang W."/>
            <person name="Sun S."/>
            <person name="Liao Y."/>
            <person name="Zhang X."/>
            <person name="Yang L."/>
            <person name="Song C."/>
            <person name="Wang M."/>
            <person name="Shi J."/>
            <person name="Liu G."/>
            <person name="Liu J."/>
            <person name="Zhou H."/>
            <person name="Zhou W."/>
            <person name="Yu Q."/>
            <person name="An N."/>
            <person name="Chen Y."/>
            <person name="Cai Q."/>
            <person name="Wang B."/>
            <person name="Liu B."/>
            <person name="Min J."/>
            <person name="Huang Y."/>
            <person name="Wu H."/>
            <person name="Li Z."/>
            <person name="Zhang Y."/>
            <person name="Yin Y."/>
            <person name="Song W."/>
            <person name="Jiang J."/>
            <person name="Jackson S.A."/>
            <person name="Wing R.A."/>
            <person name="Wang J."/>
            <person name="Chen M."/>
        </authorList>
    </citation>
    <scope>NUCLEOTIDE SEQUENCE [LARGE SCALE GENOMIC DNA]</scope>
    <source>
        <strain evidence="2">cv. IRGC 101232</strain>
    </source>
</reference>
<evidence type="ECO:0000256" key="1">
    <source>
        <dbReference type="SAM" id="MobiDB-lite"/>
    </source>
</evidence>
<feature type="compositionally biased region" description="Low complexity" evidence="1">
    <location>
        <begin position="95"/>
        <end position="111"/>
    </location>
</feature>
<reference evidence="2" key="2">
    <citation type="submission" date="2013-04" db="UniProtKB">
        <authorList>
            <consortium name="EnsemblPlants"/>
        </authorList>
    </citation>
    <scope>IDENTIFICATION</scope>
</reference>
<feature type="region of interest" description="Disordered" evidence="1">
    <location>
        <begin position="1"/>
        <end position="169"/>
    </location>
</feature>
<accession>J3M665</accession>
<dbReference type="AlphaFoldDB" id="J3M665"/>
<dbReference type="Gramene" id="OB05G20890.1">
    <property type="protein sequence ID" value="OB05G20890.1"/>
    <property type="gene ID" value="OB05G20890"/>
</dbReference>
<feature type="compositionally biased region" description="Polar residues" evidence="1">
    <location>
        <begin position="1"/>
        <end position="18"/>
    </location>
</feature>
<dbReference type="EnsemblPlants" id="OB05G20890.1">
    <property type="protein sequence ID" value="OB05G20890.1"/>
    <property type="gene ID" value="OB05G20890"/>
</dbReference>
<feature type="compositionally biased region" description="Basic and acidic residues" evidence="1">
    <location>
        <begin position="53"/>
        <end position="68"/>
    </location>
</feature>
<dbReference type="HOGENOM" id="CLU_1580952_0_0_1"/>